<proteinExistence type="predicted"/>
<protein>
    <submittedName>
        <fullName evidence="1">Serine/threonine-protein kinase</fullName>
        <ecNumber evidence="1">2.7.11.1</ecNumber>
    </submittedName>
</protein>
<keyword evidence="2" id="KW-1185">Reference proteome</keyword>
<organism evidence="1 2">
    <name type="scientific">Entomophthora muscae</name>
    <dbReference type="NCBI Taxonomy" id="34485"/>
    <lineage>
        <taxon>Eukaryota</taxon>
        <taxon>Fungi</taxon>
        <taxon>Fungi incertae sedis</taxon>
        <taxon>Zoopagomycota</taxon>
        <taxon>Entomophthoromycotina</taxon>
        <taxon>Entomophthoromycetes</taxon>
        <taxon>Entomophthorales</taxon>
        <taxon>Entomophthoraceae</taxon>
        <taxon>Entomophthora</taxon>
    </lineage>
</organism>
<gene>
    <name evidence="1" type="primary">KIN2_5</name>
    <name evidence="1" type="ORF">DSO57_1027695</name>
</gene>
<keyword evidence="1" id="KW-0808">Transferase</keyword>
<evidence type="ECO:0000313" key="1">
    <source>
        <dbReference type="EMBL" id="KAJ9076285.1"/>
    </source>
</evidence>
<accession>A0ACC2TNI8</accession>
<keyword evidence="1" id="KW-0418">Kinase</keyword>
<reference evidence="1" key="1">
    <citation type="submission" date="2022-04" db="EMBL/GenBank/DDBJ databases">
        <title>Genome of the entomopathogenic fungus Entomophthora muscae.</title>
        <authorList>
            <person name="Elya C."/>
            <person name="Lovett B.R."/>
            <person name="Lee E."/>
            <person name="Macias A.M."/>
            <person name="Hajek A.E."/>
            <person name="De Bivort B.L."/>
            <person name="Kasson M.T."/>
            <person name="De Fine Licht H.H."/>
            <person name="Stajich J.E."/>
        </authorList>
    </citation>
    <scope>NUCLEOTIDE SEQUENCE</scope>
    <source>
        <strain evidence="1">Berkeley</strain>
    </source>
</reference>
<comment type="caution">
    <text evidence="1">The sequence shown here is derived from an EMBL/GenBank/DDBJ whole genome shotgun (WGS) entry which is preliminary data.</text>
</comment>
<evidence type="ECO:0000313" key="2">
    <source>
        <dbReference type="Proteomes" id="UP001165960"/>
    </source>
</evidence>
<dbReference type="EC" id="2.7.11.1" evidence="1"/>
<dbReference type="Proteomes" id="UP001165960">
    <property type="component" value="Unassembled WGS sequence"/>
</dbReference>
<name>A0ACC2TNI8_9FUNG</name>
<sequence>MAPLPPPLADQVTPFARRVSVNSPTAEYDYMASNPTPPTSPFPQDPNHSTSAQRENHPPSRTQTKRPRRNIGPYQLTRTLGSGSMGKVKLAVNNDTGEKCAVKIIPRKAPVHKNAPKDESRDIRIHREIALMMLLDHPYIVSLKEAMVMPHHYYLFFEYVSGGQILDYIISHGKLKEKQARKFARQMLSAIEYCHRHSVVHRDLKIENISITEEGDIKIIDFGLSNLFSTHSQLSTFCGSLYFAAPELLSAQEYTGPEVDIWSLGIVFYVLVCGRVPFDDPNMPALHAKIKKGNVSYPSWLSKECKHLLTRMLVTNPAERANMAELLRHPWINKGYDEPVDIYYPTRQPIQLPLDTNVIQRMKGFEFGNDEKIKSDLEELLSNEGAPPEPFSPKIKDLRKKTFFKNRHSNESGVTNQPLISIYYLVQEKMERERLAEEAKYACSLPAAQHSAGPDVIPEIVLDTTHEPEKPELTSPAGKSIRFERGRSSNAPTPKSSNVLRRLSSAVRPGKPPLFHRFSQGPERGSSPVKSGYGERFSRRISRLITRHVSMQEPKLRNSMSELDALVTKPPKSPLAQDISTTPPAPSPPVADFAKLPTHSEEEIAVDNHLTAKSMSLKGLFSVATTSTKKAKLINRDLIRALDKLNVRWKEIDGYLECIYLDSPDGANITQATFNSHDSSDTDAIASPEHREAIPRLPESTDAEHLRIQAARSATASKLANPPNKHSPEDGLLKPAEPKAEAAQIVRFQISLVKIRVVLRLHGIQFRRLEGPSWEYKSICSQILHELKL</sequence>
<dbReference type="EMBL" id="QTSX02002300">
    <property type="protein sequence ID" value="KAJ9076285.1"/>
    <property type="molecule type" value="Genomic_DNA"/>
</dbReference>